<comment type="caution">
    <text evidence="1">The sequence shown here is derived from an EMBL/GenBank/DDBJ whole genome shotgun (WGS) entry which is preliminary data.</text>
</comment>
<reference evidence="2" key="1">
    <citation type="submission" date="2017-03" db="EMBL/GenBank/DDBJ databases">
        <title>Genomes of endolithic fungi from Antarctica.</title>
        <authorList>
            <person name="Coleine C."/>
            <person name="Masonjones S."/>
            <person name="Stajich J.E."/>
        </authorList>
    </citation>
    <scope>NUCLEOTIDE SEQUENCE [LARGE SCALE GENOMIC DNA]</scope>
    <source>
        <strain evidence="2">CCFEE 5527</strain>
    </source>
</reference>
<keyword evidence="2" id="KW-1185">Reference proteome</keyword>
<evidence type="ECO:0000313" key="2">
    <source>
        <dbReference type="Proteomes" id="UP000192596"/>
    </source>
</evidence>
<organism evidence="1 2">
    <name type="scientific">Cryoendolithus antarcticus</name>
    <dbReference type="NCBI Taxonomy" id="1507870"/>
    <lineage>
        <taxon>Eukaryota</taxon>
        <taxon>Fungi</taxon>
        <taxon>Dikarya</taxon>
        <taxon>Ascomycota</taxon>
        <taxon>Pezizomycotina</taxon>
        <taxon>Dothideomycetes</taxon>
        <taxon>Dothideomycetidae</taxon>
        <taxon>Cladosporiales</taxon>
        <taxon>Cladosporiaceae</taxon>
        <taxon>Cryoendolithus</taxon>
    </lineage>
</organism>
<proteinExistence type="predicted"/>
<protein>
    <submittedName>
        <fullName evidence="1">Uncharacterized protein</fullName>
    </submittedName>
</protein>
<accession>A0A1V8TME4</accession>
<name>A0A1V8TME4_9PEZI</name>
<sequence length="277" mass="30408">MDRSNPYFVARKAERTKGSRTVRLQSSLALLRAPSVEIDLSAETWYTYPEPPTQDGNGGYWTAHSYLAVSLAPREHAFASPAPVASSASILNNHADTGFSAEMTEQIVYSSGSHARDAQRDSRWPPRAAIQDHVHMSLAQDMAILGSQQLSQPFGTKFPRPASLHPPMLPPLSHSISSAPASITAGHRAGTAPTADVKSLVNAVHALARVEGRVPLRKHLLDPTEINPALYTIIRKHFSSSTGVMRYDSPVRMWCGDTALFPEEWWKYLTESVKRGT</sequence>
<gene>
    <name evidence="1" type="ORF">B0A48_03034</name>
</gene>
<dbReference type="EMBL" id="NAJO01000005">
    <property type="protein sequence ID" value="OQO12392.1"/>
    <property type="molecule type" value="Genomic_DNA"/>
</dbReference>
<dbReference type="AlphaFoldDB" id="A0A1V8TME4"/>
<evidence type="ECO:0000313" key="1">
    <source>
        <dbReference type="EMBL" id="OQO12392.1"/>
    </source>
</evidence>
<dbReference type="InParanoid" id="A0A1V8TME4"/>
<dbReference type="Proteomes" id="UP000192596">
    <property type="component" value="Unassembled WGS sequence"/>
</dbReference>